<dbReference type="GO" id="GO:0016874">
    <property type="term" value="F:ligase activity"/>
    <property type="evidence" value="ECO:0007669"/>
    <property type="project" value="UniProtKB-KW"/>
</dbReference>
<gene>
    <name evidence="8" type="ORF">EMPS_06178</name>
</gene>
<feature type="domain" description="E3 UFM1-protein ligase 1-like" evidence="6">
    <location>
        <begin position="548"/>
        <end position="621"/>
    </location>
</feature>
<keyword evidence="8" id="KW-0436">Ligase</keyword>
<evidence type="ECO:0000256" key="3">
    <source>
        <dbReference type="ARBA" id="ARBA00022786"/>
    </source>
</evidence>
<proteinExistence type="inferred from homology"/>
<dbReference type="GO" id="GO:0061666">
    <property type="term" value="F:UFM1 ligase activity"/>
    <property type="evidence" value="ECO:0007669"/>
    <property type="project" value="InterPro"/>
</dbReference>
<feature type="domain" description="E3 UFM1-protein ligase-like C-terminal" evidence="7">
    <location>
        <begin position="690"/>
        <end position="755"/>
    </location>
</feature>
<reference evidence="8" key="1">
    <citation type="submission" date="2021-11" db="EMBL/GenBank/DDBJ databases">
        <authorList>
            <person name="Herlambang A."/>
            <person name="Guo Y."/>
            <person name="Takashima Y."/>
            <person name="Nishizawa T."/>
        </authorList>
    </citation>
    <scope>NUCLEOTIDE SEQUENCE</scope>
    <source>
        <strain evidence="8">E1425</strain>
    </source>
</reference>
<accession>A0A9P3HC56</accession>
<dbReference type="InterPro" id="IPR018611">
    <property type="entry name" value="Ufl1"/>
</dbReference>
<evidence type="ECO:0000259" key="5">
    <source>
        <dbReference type="Pfam" id="PF09743"/>
    </source>
</evidence>
<dbReference type="GO" id="GO:0032434">
    <property type="term" value="P:regulation of proteasomal ubiquitin-dependent protein catabolic process"/>
    <property type="evidence" value="ECO:0007669"/>
    <property type="project" value="TreeGrafter"/>
</dbReference>
<evidence type="ECO:0000313" key="8">
    <source>
        <dbReference type="EMBL" id="GJJ73820.1"/>
    </source>
</evidence>
<comment type="caution">
    <text evidence="8">The sequence shown here is derived from an EMBL/GenBank/DDBJ whole genome shotgun (WGS) entry which is preliminary data.</text>
</comment>
<dbReference type="GO" id="GO:1990592">
    <property type="term" value="P:protein K69-linked ufmylation"/>
    <property type="evidence" value="ECO:0007669"/>
    <property type="project" value="TreeGrafter"/>
</dbReference>
<dbReference type="Pfam" id="PF23659">
    <property type="entry name" value="UFL1"/>
    <property type="match status" value="1"/>
</dbReference>
<protein>
    <submittedName>
        <fullName evidence="8">E3 UFM1-protein ligase 1</fullName>
    </submittedName>
</protein>
<dbReference type="GO" id="GO:0034976">
    <property type="term" value="P:response to endoplasmic reticulum stress"/>
    <property type="evidence" value="ECO:0007669"/>
    <property type="project" value="TreeGrafter"/>
</dbReference>
<evidence type="ECO:0000259" key="7">
    <source>
        <dbReference type="Pfam" id="PF25041"/>
    </source>
</evidence>
<feature type="domain" description="E3 UFM1-protein ligase 1-like N-terminal" evidence="5">
    <location>
        <begin position="23"/>
        <end position="282"/>
    </location>
</feature>
<keyword evidence="9" id="KW-1185">Reference proteome</keyword>
<dbReference type="InterPro" id="IPR056579">
    <property type="entry name" value="Ufl1_N"/>
</dbReference>
<dbReference type="Pfam" id="PF25870">
    <property type="entry name" value="WHD_UFL1_5th"/>
    <property type="match status" value="1"/>
</dbReference>
<evidence type="ECO:0000259" key="6">
    <source>
        <dbReference type="Pfam" id="PF23659"/>
    </source>
</evidence>
<keyword evidence="3" id="KW-0833">Ubl conjugation pathway</keyword>
<keyword evidence="2" id="KW-0808">Transferase</keyword>
<dbReference type="InterPro" id="IPR056761">
    <property type="entry name" value="Ufl1-like_C"/>
</dbReference>
<dbReference type="Pfam" id="PF09743">
    <property type="entry name" value="E3_UFM1_ligase"/>
    <property type="match status" value="1"/>
</dbReference>
<dbReference type="OrthoDB" id="10258297at2759"/>
<evidence type="ECO:0000256" key="2">
    <source>
        <dbReference type="ARBA" id="ARBA00022679"/>
    </source>
</evidence>
<dbReference type="GO" id="GO:0005789">
    <property type="term" value="C:endoplasmic reticulum membrane"/>
    <property type="evidence" value="ECO:0007669"/>
    <property type="project" value="TreeGrafter"/>
</dbReference>
<feature type="compositionally biased region" description="Low complexity" evidence="4">
    <location>
        <begin position="443"/>
        <end position="454"/>
    </location>
</feature>
<organism evidence="8 9">
    <name type="scientific">Entomortierella parvispora</name>
    <dbReference type="NCBI Taxonomy" id="205924"/>
    <lineage>
        <taxon>Eukaryota</taxon>
        <taxon>Fungi</taxon>
        <taxon>Fungi incertae sedis</taxon>
        <taxon>Mucoromycota</taxon>
        <taxon>Mortierellomycotina</taxon>
        <taxon>Mortierellomycetes</taxon>
        <taxon>Mortierellales</taxon>
        <taxon>Mortierellaceae</taxon>
        <taxon>Entomortierella</taxon>
    </lineage>
</organism>
<name>A0A9P3HC56_9FUNG</name>
<dbReference type="PANTHER" id="PTHR31057:SF0">
    <property type="entry name" value="E3 UFM1-PROTEIN LIGASE 1"/>
    <property type="match status" value="1"/>
</dbReference>
<feature type="compositionally biased region" description="Basic and acidic residues" evidence="4">
    <location>
        <begin position="455"/>
        <end position="464"/>
    </location>
</feature>
<evidence type="ECO:0000313" key="9">
    <source>
        <dbReference type="Proteomes" id="UP000827284"/>
    </source>
</evidence>
<dbReference type="PANTHER" id="PTHR31057">
    <property type="entry name" value="E3 UFM1-PROTEIN LIGASE 1"/>
    <property type="match status" value="1"/>
</dbReference>
<dbReference type="AlphaFoldDB" id="A0A9P3HC56"/>
<reference evidence="8" key="2">
    <citation type="journal article" date="2022" name="Microbiol. Resour. Announc.">
        <title>Whole-Genome Sequence of Entomortierella parvispora E1425, a Mucoromycotan Fungus Associated with Burkholderiaceae-Related Endosymbiotic Bacteria.</title>
        <authorList>
            <person name="Herlambang A."/>
            <person name="Guo Y."/>
            <person name="Takashima Y."/>
            <person name="Narisawa K."/>
            <person name="Ohta H."/>
            <person name="Nishizawa T."/>
        </authorList>
    </citation>
    <scope>NUCLEOTIDE SEQUENCE</scope>
    <source>
        <strain evidence="8">E1425</strain>
    </source>
</reference>
<dbReference type="EMBL" id="BQFW01000008">
    <property type="protein sequence ID" value="GJJ73820.1"/>
    <property type="molecule type" value="Genomic_DNA"/>
</dbReference>
<comment type="similarity">
    <text evidence="1">Belongs to the UFL1 family.</text>
</comment>
<sequence length="820" mass="91645">MTSAIWKTLFGQADNPDDLQGPASLSEDACADLVHSLLRLGYINDIATGADGKTFITHQQLQDDITLQLEKHNGRVSILDLPKALNATASDIQDRIQDLIRQKSSEFVQVQDELVKVEYLDNLTGQMNTELAQRGYLLVAEQCRKHKFGIDFMRQFLRDRVAQSIEGQWDILDRNLIVAPWFLDQEKSKLRTVFLELTEPATLQTLRLRHMVLDQLFFSLCELLSKEQGLPGAFKGTNEQGTFVPRPYEQQQTEWIETFFRNNGFIELDALRKRGVMDLKGYIQANHSAALLLDTHIVNDSIWSLVDASVEDAISSLSWIDVKPLLPTPLTKEDITSLLRQLPSLAEPTGRIAIASDQDHSLTGLGGGSPQEVVILQGSVVVTSGQFQKCLLRMGPLLDRKAKALFSWRLSFGSNDLIEGQDVAGESSGGYATFKSHFETPLKASGSRKSAKSKSSSESKDSPIKKQLQDFLTIQDVKDEVRDLEPEFDSALVNAVAGALHQELLQNLRERNRSMVLTQAAQDDEQFHTEGTPSTKHINLEVPDIHPLSDNIRLYSNAVDLFEDSSVKNSLSKYLLQTLCVELVDRALLNIAIKRTEPTLNVSKDAIETRERLQSVFKNQADSPPAAAISSEHASFLLEYASTEELESIQKLRKLTAGSSKRKNLVEFLDVWSKLSAKWTNHSDEHMDEQLLKKHMQELRSALTGLAPQSDPALMLHIVTMILFQSWTGTMVHASGKYVPRVLRQLRASVEKNESIGLADKETRRSQLSHLETMLDHILARVKQGPDAVSAADLENDSRLWLDVHALGMAVSSSHLHLQG</sequence>
<dbReference type="Pfam" id="PF25041">
    <property type="entry name" value="UFL1_C"/>
    <property type="match status" value="1"/>
</dbReference>
<dbReference type="Proteomes" id="UP000827284">
    <property type="component" value="Unassembled WGS sequence"/>
</dbReference>
<evidence type="ECO:0000256" key="4">
    <source>
        <dbReference type="SAM" id="MobiDB-lite"/>
    </source>
</evidence>
<feature type="region of interest" description="Disordered" evidence="4">
    <location>
        <begin position="442"/>
        <end position="464"/>
    </location>
</feature>
<dbReference type="InterPro" id="IPR056580">
    <property type="entry name" value="Ufl1_dom"/>
</dbReference>
<evidence type="ECO:0000256" key="1">
    <source>
        <dbReference type="ARBA" id="ARBA00010789"/>
    </source>
</evidence>